<keyword evidence="4" id="KW-1185">Reference proteome</keyword>
<dbReference type="AlphaFoldDB" id="E4XQK8"/>
<sequence length="371" mass="42789">MSEREKVILPLLTILLFFSIPYLYVQYTSENVIFESSLRVSLTKEISEKENLNTEKNHAPLKPTRSSSTAQAVSLSSTIKEDTTRKCLLNRNMQSDIQFDKKIEPKYKLDSTKFLAVGGSRGPNNQIVSIRDAIYIDLNKLFAVALNRTLIIPPWFKHDRGDPTSNGSTAVTVDFYQRMDMFKIKSLLSVLEPEDANQACGEDGFDVIYRLQTICQKENFPRVKAMQKYYNFQNNENSLNLTNYCKFRKKQSLSAPETVPSEEKLALLKSGNFLHVSSTQNARQLLTSNHKCPILSYPYKCTPIMRQWKNNGQTFDGTLSNDIFKYTQRFVKIYQKSPYLIYQTGTPQELYRLFYPTLLKKQEVPLDPLEI</sequence>
<evidence type="ECO:0000256" key="1">
    <source>
        <dbReference type="SAM" id="MobiDB-lite"/>
    </source>
</evidence>
<evidence type="ECO:0000256" key="2">
    <source>
        <dbReference type="SAM" id="Phobius"/>
    </source>
</evidence>
<name>E4XQK8_OIKDI</name>
<dbReference type="Proteomes" id="UP000001307">
    <property type="component" value="Unassembled WGS sequence"/>
</dbReference>
<evidence type="ECO:0000313" key="4">
    <source>
        <dbReference type="Proteomes" id="UP000001307"/>
    </source>
</evidence>
<keyword evidence="2" id="KW-1133">Transmembrane helix</keyword>
<feature type="transmembrane region" description="Helical" evidence="2">
    <location>
        <begin position="7"/>
        <end position="25"/>
    </location>
</feature>
<feature type="region of interest" description="Disordered" evidence="1">
    <location>
        <begin position="51"/>
        <end position="72"/>
    </location>
</feature>
<keyword evidence="2" id="KW-0812">Transmembrane</keyword>
<dbReference type="EMBL" id="FN653106">
    <property type="protein sequence ID" value="CBY12094.1"/>
    <property type="molecule type" value="Genomic_DNA"/>
</dbReference>
<keyword evidence="2" id="KW-0472">Membrane</keyword>
<evidence type="ECO:0000313" key="3">
    <source>
        <dbReference type="EMBL" id="CBY12094.1"/>
    </source>
</evidence>
<dbReference type="OrthoDB" id="423313at2759"/>
<proteinExistence type="predicted"/>
<accession>E4XQK8</accession>
<gene>
    <name evidence="3" type="ORF">GSOID_T00017961001</name>
</gene>
<protein>
    <submittedName>
        <fullName evidence="3">Uncharacterized protein</fullName>
    </submittedName>
</protein>
<dbReference type="InParanoid" id="E4XQK8"/>
<organism evidence="3">
    <name type="scientific">Oikopleura dioica</name>
    <name type="common">Tunicate</name>
    <dbReference type="NCBI Taxonomy" id="34765"/>
    <lineage>
        <taxon>Eukaryota</taxon>
        <taxon>Metazoa</taxon>
        <taxon>Chordata</taxon>
        <taxon>Tunicata</taxon>
        <taxon>Appendicularia</taxon>
        <taxon>Copelata</taxon>
        <taxon>Oikopleuridae</taxon>
        <taxon>Oikopleura</taxon>
    </lineage>
</organism>
<reference evidence="3" key="1">
    <citation type="journal article" date="2010" name="Science">
        <title>Plasticity of animal genome architecture unmasked by rapid evolution of a pelagic tunicate.</title>
        <authorList>
            <person name="Denoeud F."/>
            <person name="Henriet S."/>
            <person name="Mungpakdee S."/>
            <person name="Aury J.M."/>
            <person name="Da Silva C."/>
            <person name="Brinkmann H."/>
            <person name="Mikhaleva J."/>
            <person name="Olsen L.C."/>
            <person name="Jubin C."/>
            <person name="Canestro C."/>
            <person name="Bouquet J.M."/>
            <person name="Danks G."/>
            <person name="Poulain J."/>
            <person name="Campsteijn C."/>
            <person name="Adamski M."/>
            <person name="Cross I."/>
            <person name="Yadetie F."/>
            <person name="Muffato M."/>
            <person name="Louis A."/>
            <person name="Butcher S."/>
            <person name="Tsagkogeorga G."/>
            <person name="Konrad A."/>
            <person name="Singh S."/>
            <person name="Jensen M.F."/>
            <person name="Cong E.H."/>
            <person name="Eikeseth-Otteraa H."/>
            <person name="Noel B."/>
            <person name="Anthouard V."/>
            <person name="Porcel B.M."/>
            <person name="Kachouri-Lafond R."/>
            <person name="Nishino A."/>
            <person name="Ugolini M."/>
            <person name="Chourrout P."/>
            <person name="Nishida H."/>
            <person name="Aasland R."/>
            <person name="Huzurbazar S."/>
            <person name="Westhof E."/>
            <person name="Delsuc F."/>
            <person name="Lehrach H."/>
            <person name="Reinhardt R."/>
            <person name="Weissenbach J."/>
            <person name="Roy S.W."/>
            <person name="Artiguenave F."/>
            <person name="Postlethwait J.H."/>
            <person name="Manak J.R."/>
            <person name="Thompson E.M."/>
            <person name="Jaillon O."/>
            <person name="Du Pasquier L."/>
            <person name="Boudinot P."/>
            <person name="Liberles D.A."/>
            <person name="Volff J.N."/>
            <person name="Philippe H."/>
            <person name="Lenhard B."/>
            <person name="Roest Crollius H."/>
            <person name="Wincker P."/>
            <person name="Chourrout D."/>
        </authorList>
    </citation>
    <scope>NUCLEOTIDE SEQUENCE [LARGE SCALE GENOMIC DNA]</scope>
</reference>